<comment type="caution">
    <text evidence="1">The sequence shown here is derived from an EMBL/GenBank/DDBJ whole genome shotgun (WGS) entry which is preliminary data.</text>
</comment>
<organism evidence="1 2">
    <name type="scientific">Ranatra chinensis</name>
    <dbReference type="NCBI Taxonomy" id="642074"/>
    <lineage>
        <taxon>Eukaryota</taxon>
        <taxon>Metazoa</taxon>
        <taxon>Ecdysozoa</taxon>
        <taxon>Arthropoda</taxon>
        <taxon>Hexapoda</taxon>
        <taxon>Insecta</taxon>
        <taxon>Pterygota</taxon>
        <taxon>Neoptera</taxon>
        <taxon>Paraneoptera</taxon>
        <taxon>Hemiptera</taxon>
        <taxon>Heteroptera</taxon>
        <taxon>Panheteroptera</taxon>
        <taxon>Nepomorpha</taxon>
        <taxon>Nepidae</taxon>
        <taxon>Ranatrinae</taxon>
        <taxon>Ranatra</taxon>
    </lineage>
</organism>
<gene>
    <name evidence="1" type="ORF">AAG570_005992</name>
</gene>
<accession>A0ABD0XWR8</accession>
<name>A0ABD0XWR8_9HEMI</name>
<proteinExistence type="predicted"/>
<protein>
    <submittedName>
        <fullName evidence="1">Uncharacterized protein</fullName>
    </submittedName>
</protein>
<evidence type="ECO:0000313" key="2">
    <source>
        <dbReference type="Proteomes" id="UP001558652"/>
    </source>
</evidence>
<dbReference type="EMBL" id="JBFDAA010000019">
    <property type="protein sequence ID" value="KAL1115702.1"/>
    <property type="molecule type" value="Genomic_DNA"/>
</dbReference>
<dbReference type="Proteomes" id="UP001558652">
    <property type="component" value="Unassembled WGS sequence"/>
</dbReference>
<dbReference type="AlphaFoldDB" id="A0ABD0XWR8"/>
<keyword evidence="2" id="KW-1185">Reference proteome</keyword>
<reference evidence="1 2" key="1">
    <citation type="submission" date="2024-07" db="EMBL/GenBank/DDBJ databases">
        <title>Chromosome-level genome assembly of the water stick insect Ranatra chinensis (Heteroptera: Nepidae).</title>
        <authorList>
            <person name="Liu X."/>
        </authorList>
    </citation>
    <scope>NUCLEOTIDE SEQUENCE [LARGE SCALE GENOMIC DNA]</scope>
    <source>
        <strain evidence="1">Cailab_2021Rc</strain>
        <tissue evidence="1">Muscle</tissue>
    </source>
</reference>
<evidence type="ECO:0000313" key="1">
    <source>
        <dbReference type="EMBL" id="KAL1115702.1"/>
    </source>
</evidence>
<sequence>MAIWRNRFASTKSEQETTDQLGTKNIRLAWVPISNVRLNPILAEDVAHRRTSEAAVVHIKHVSALRRHLQPSPPEGESQYDRTTDVFDAWSKHVLPEQEAGDDVAEAEDGVRSTFYENKKQETTEIGTCNLPPFCDRMSYRPAQLNSLSDSNGIFG</sequence>